<dbReference type="SUPFAM" id="SSF81301">
    <property type="entry name" value="Nucleotidyltransferase"/>
    <property type="match status" value="1"/>
</dbReference>
<keyword evidence="3" id="KW-1185">Reference proteome</keyword>
<evidence type="ECO:0000256" key="1">
    <source>
        <dbReference type="ARBA" id="ARBA00023118"/>
    </source>
</evidence>
<gene>
    <name evidence="2" type="ORF">SAMN05421856_102439</name>
</gene>
<dbReference type="EMBL" id="FOBV01000002">
    <property type="protein sequence ID" value="SEM33061.1"/>
    <property type="molecule type" value="Genomic_DNA"/>
</dbReference>
<dbReference type="OrthoDB" id="2082416at2"/>
<organism evidence="2 3">
    <name type="scientific">Chryseobacterium taichungense</name>
    <dbReference type="NCBI Taxonomy" id="295069"/>
    <lineage>
        <taxon>Bacteria</taxon>
        <taxon>Pseudomonadati</taxon>
        <taxon>Bacteroidota</taxon>
        <taxon>Flavobacteriia</taxon>
        <taxon>Flavobacteriales</taxon>
        <taxon>Weeksellaceae</taxon>
        <taxon>Chryseobacterium group</taxon>
        <taxon>Chryseobacterium</taxon>
    </lineage>
</organism>
<protein>
    <recommendedName>
        <fullName evidence="4">Nucleotidyltransferase domain-containing protein</fullName>
    </recommendedName>
</protein>
<dbReference type="RefSeq" id="WP_143052648.1">
    <property type="nucleotide sequence ID" value="NZ_FOBV01000002.1"/>
</dbReference>
<sequence length="268" mass="31278">MAVTINNYLRQLSSDIYLKNDSIEVIKIENSITNLFKNLNTDLGSLMNRSFIFGSYDRDTILPRKYDSKSDVDVMVVFNHTDDERTPETYRSWLKLFADKYYKDRYGSEVIKDFPTVTIKLNNIKYDLVPAKEEKLIYSSILYIPGDYGWQTTDPTDVKNELTRVNKQYNSIVRPIIRLLKAWNCKAGYPMESYDLELQVTKMNFFGDNIEKGFLWAANRLSISSYSAQWKKDKLTTLSNSSYKIEKFLESDDVFNAIGELHKLLPYS</sequence>
<dbReference type="GO" id="GO:0016779">
    <property type="term" value="F:nucleotidyltransferase activity"/>
    <property type="evidence" value="ECO:0007669"/>
    <property type="project" value="InterPro"/>
</dbReference>
<proteinExistence type="predicted"/>
<dbReference type="Gene3D" id="3.30.460.10">
    <property type="entry name" value="Beta Polymerase, domain 2"/>
    <property type="match status" value="1"/>
</dbReference>
<keyword evidence="1" id="KW-0051">Antiviral defense</keyword>
<reference evidence="3" key="1">
    <citation type="submission" date="2016-10" db="EMBL/GenBank/DDBJ databases">
        <authorList>
            <person name="Varghese N."/>
            <person name="Submissions S."/>
        </authorList>
    </citation>
    <scope>NUCLEOTIDE SEQUENCE [LARGE SCALE GENOMIC DNA]</scope>
    <source>
        <strain evidence="3">DSM 17453</strain>
    </source>
</reference>
<evidence type="ECO:0000313" key="3">
    <source>
        <dbReference type="Proteomes" id="UP000199450"/>
    </source>
</evidence>
<dbReference type="CDD" id="cd05400">
    <property type="entry name" value="NT_2-5OAS_ClassI-CCAase"/>
    <property type="match status" value="1"/>
</dbReference>
<dbReference type="InterPro" id="IPR006116">
    <property type="entry name" value="NT_2-5OAS_ClassI-CCAase"/>
</dbReference>
<evidence type="ECO:0000313" key="2">
    <source>
        <dbReference type="EMBL" id="SEM33061.1"/>
    </source>
</evidence>
<dbReference type="Pfam" id="PF18144">
    <property type="entry name" value="SMODS"/>
    <property type="match status" value="1"/>
</dbReference>
<accession>A0A1H7XH45</accession>
<dbReference type="AlphaFoldDB" id="A0A1H7XH45"/>
<evidence type="ECO:0008006" key="4">
    <source>
        <dbReference type="Google" id="ProtNLM"/>
    </source>
</evidence>
<dbReference type="GO" id="GO:0051607">
    <property type="term" value="P:defense response to virus"/>
    <property type="evidence" value="ECO:0007669"/>
    <property type="project" value="UniProtKB-KW"/>
</dbReference>
<dbReference type="Proteomes" id="UP000199450">
    <property type="component" value="Unassembled WGS sequence"/>
</dbReference>
<name>A0A1H7XH45_9FLAO</name>
<dbReference type="InterPro" id="IPR043519">
    <property type="entry name" value="NT_sf"/>
</dbReference>